<dbReference type="PROSITE" id="PS50006">
    <property type="entry name" value="FHA_DOMAIN"/>
    <property type="match status" value="1"/>
</dbReference>
<dbReference type="GO" id="GO:0005737">
    <property type="term" value="C:cytoplasm"/>
    <property type="evidence" value="ECO:0007669"/>
    <property type="project" value="TreeGrafter"/>
</dbReference>
<feature type="compositionally biased region" description="Acidic residues" evidence="1">
    <location>
        <begin position="229"/>
        <end position="243"/>
    </location>
</feature>
<protein>
    <submittedName>
        <fullName evidence="3">Sarcolemmal membrane-associated protein</fullName>
    </submittedName>
</protein>
<dbReference type="SMART" id="SM00240">
    <property type="entry name" value="FHA"/>
    <property type="match status" value="1"/>
</dbReference>
<dbReference type="InterPro" id="IPR051176">
    <property type="entry name" value="Cent_Immune-Sig_Mod"/>
</dbReference>
<dbReference type="Gene3D" id="2.60.200.20">
    <property type="match status" value="1"/>
</dbReference>
<dbReference type="SUPFAM" id="SSF49879">
    <property type="entry name" value="SMAD/FHA domain"/>
    <property type="match status" value="1"/>
</dbReference>
<dbReference type="Proteomes" id="UP000605986">
    <property type="component" value="Unassembled WGS sequence"/>
</dbReference>
<name>A0A8H4P5W1_9HYPO</name>
<evidence type="ECO:0000313" key="3">
    <source>
        <dbReference type="EMBL" id="KAF4449282.1"/>
    </source>
</evidence>
<comment type="caution">
    <text evidence="3">The sequence shown here is derived from an EMBL/GenBank/DDBJ whole genome shotgun (WGS) entry which is preliminary data.</text>
</comment>
<organism evidence="3 4">
    <name type="scientific">Fusarium austroafricanum</name>
    <dbReference type="NCBI Taxonomy" id="2364996"/>
    <lineage>
        <taxon>Eukaryota</taxon>
        <taxon>Fungi</taxon>
        <taxon>Dikarya</taxon>
        <taxon>Ascomycota</taxon>
        <taxon>Pezizomycotina</taxon>
        <taxon>Sordariomycetes</taxon>
        <taxon>Hypocreomycetidae</taxon>
        <taxon>Hypocreales</taxon>
        <taxon>Nectriaceae</taxon>
        <taxon>Fusarium</taxon>
        <taxon>Fusarium concolor species complex</taxon>
    </lineage>
</organism>
<proteinExistence type="predicted"/>
<feature type="compositionally biased region" description="Basic and acidic residues" evidence="1">
    <location>
        <begin position="300"/>
        <end position="319"/>
    </location>
</feature>
<feature type="region of interest" description="Disordered" evidence="1">
    <location>
        <begin position="608"/>
        <end position="628"/>
    </location>
</feature>
<feature type="region of interest" description="Disordered" evidence="1">
    <location>
        <begin position="216"/>
        <end position="277"/>
    </location>
</feature>
<dbReference type="Pfam" id="PF00498">
    <property type="entry name" value="FHA"/>
    <property type="match status" value="1"/>
</dbReference>
<gene>
    <name evidence="3" type="ORF">F53441_7444</name>
</gene>
<feature type="region of interest" description="Disordered" evidence="1">
    <location>
        <begin position="289"/>
        <end position="319"/>
    </location>
</feature>
<sequence length="659" mass="73339">MAVPEYRDEVLITLTIADPPPSFSFPNRRIFLSKKNSSIDVGRTSKRNIDFEAAKCNAWFDSPVMSRKHARFTLDADKQKVYVRDTGSLHGTYKSDTRLETNVDYEVASGDMLKFGAFIERPQEKHYPCAMTFRCMYGSNDPDRRGNTFRVPEDSDIEDMSSEEDQVNNSYEMLRSQNLVPAKIVTSSSAIDLTLDDQYPLSSELPNHVSIAASQGVTTCPDDNAGEFSDLEDDEEQDEEETDVSQNSLDTDDSCDSISEAQSTNYAPSPIPDPYVEKNLIDDEEDFSGHDEFEEEQVPEEEHVHQEETMRSVEDQNEDTRFEADARLEENAMMIPTTRDDTANSFRAQVPTFSHQSNGVKTSQLGKGDCLWDPNLPPIIPIHMPANILTTMNLPPISSMSFDSYTPDKNPSATTAEAMGRKHGKIEFFAAREENKVRAQVQHRLSDLAPHKAPEPQRNPVQIGVEKPTPVMRVIELQKSDNDFHKLAVSDLASSGDKFLATPPQIIEPEVMSTEPELDESSAWAFEQSKDASAAEINTEAADQATATHDVDVLHAAETLENHVQEPVATKEVSVRPSKRKADEISQLIPGEKSLVHERLIRIRPRRGKFQSSGRLHQAPTAVAPPPHKRLRRMAEAVGYVALGGAAVMSVLIATAPAL</sequence>
<dbReference type="InterPro" id="IPR008984">
    <property type="entry name" value="SMAD_FHA_dom_sf"/>
</dbReference>
<dbReference type="PANTHER" id="PTHR15715:SF37">
    <property type="entry name" value="LD47843P"/>
    <property type="match status" value="1"/>
</dbReference>
<dbReference type="PANTHER" id="PTHR15715">
    <property type="entry name" value="CENTROSOMAL PROTEIN OF 170 KDA"/>
    <property type="match status" value="1"/>
</dbReference>
<dbReference type="OrthoDB" id="4096268at2759"/>
<evidence type="ECO:0000313" key="4">
    <source>
        <dbReference type="Proteomes" id="UP000605986"/>
    </source>
</evidence>
<evidence type="ECO:0000256" key="1">
    <source>
        <dbReference type="SAM" id="MobiDB-lite"/>
    </source>
</evidence>
<dbReference type="EMBL" id="JAADJG010000294">
    <property type="protein sequence ID" value="KAF4449282.1"/>
    <property type="molecule type" value="Genomic_DNA"/>
</dbReference>
<evidence type="ECO:0000259" key="2">
    <source>
        <dbReference type="PROSITE" id="PS50006"/>
    </source>
</evidence>
<dbReference type="InterPro" id="IPR000253">
    <property type="entry name" value="FHA_dom"/>
</dbReference>
<feature type="compositionally biased region" description="Polar residues" evidence="1">
    <location>
        <begin position="256"/>
        <end position="267"/>
    </location>
</feature>
<feature type="compositionally biased region" description="Acidic residues" evidence="1">
    <location>
        <begin position="154"/>
        <end position="165"/>
    </location>
</feature>
<dbReference type="AlphaFoldDB" id="A0A8H4P5W1"/>
<feature type="domain" description="FHA" evidence="2">
    <location>
        <begin position="39"/>
        <end position="99"/>
    </location>
</feature>
<keyword evidence="4" id="KW-1185">Reference proteome</keyword>
<accession>A0A8H4P5W1</accession>
<reference evidence="3" key="1">
    <citation type="submission" date="2020-01" db="EMBL/GenBank/DDBJ databases">
        <title>Identification and distribution of gene clusters putatively required for synthesis of sphingolipid metabolism inhibitors in phylogenetically diverse species of the filamentous fungus Fusarium.</title>
        <authorList>
            <person name="Kim H.-S."/>
            <person name="Busman M."/>
            <person name="Brown D.W."/>
            <person name="Divon H."/>
            <person name="Uhlig S."/>
            <person name="Proctor R.H."/>
        </authorList>
    </citation>
    <scope>NUCLEOTIDE SEQUENCE</scope>
    <source>
        <strain evidence="3">NRRL 53441</strain>
    </source>
</reference>
<feature type="region of interest" description="Disordered" evidence="1">
    <location>
        <begin position="143"/>
        <end position="165"/>
    </location>
</feature>